<dbReference type="PaxDb" id="2903-EOD38692"/>
<protein>
    <submittedName>
        <fullName evidence="1">Uncharacterized protein</fullName>
    </submittedName>
</protein>
<accession>A0A0D3KSF7</accession>
<name>A0A0D3KSF7_EMIH1</name>
<dbReference type="EnsemblProtists" id="EOD38692">
    <property type="protein sequence ID" value="EOD38692"/>
    <property type="gene ID" value="EMIHUDRAFT_260680"/>
</dbReference>
<evidence type="ECO:0000313" key="2">
    <source>
        <dbReference type="Proteomes" id="UP000013827"/>
    </source>
</evidence>
<evidence type="ECO:0000313" key="1">
    <source>
        <dbReference type="EnsemblProtists" id="EOD38692"/>
    </source>
</evidence>
<dbReference type="KEGG" id="ehx:EMIHUDRAFT_260680"/>
<reference evidence="2" key="1">
    <citation type="journal article" date="2013" name="Nature">
        <title>Pan genome of the phytoplankton Emiliania underpins its global distribution.</title>
        <authorList>
            <person name="Read B.A."/>
            <person name="Kegel J."/>
            <person name="Klute M.J."/>
            <person name="Kuo A."/>
            <person name="Lefebvre S.C."/>
            <person name="Maumus F."/>
            <person name="Mayer C."/>
            <person name="Miller J."/>
            <person name="Monier A."/>
            <person name="Salamov A."/>
            <person name="Young J."/>
            <person name="Aguilar M."/>
            <person name="Claverie J.M."/>
            <person name="Frickenhaus S."/>
            <person name="Gonzalez K."/>
            <person name="Herman E.K."/>
            <person name="Lin Y.C."/>
            <person name="Napier J."/>
            <person name="Ogata H."/>
            <person name="Sarno A.F."/>
            <person name="Shmutz J."/>
            <person name="Schroeder D."/>
            <person name="de Vargas C."/>
            <person name="Verret F."/>
            <person name="von Dassow P."/>
            <person name="Valentin K."/>
            <person name="Van de Peer Y."/>
            <person name="Wheeler G."/>
            <person name="Dacks J.B."/>
            <person name="Delwiche C.F."/>
            <person name="Dyhrman S.T."/>
            <person name="Glockner G."/>
            <person name="John U."/>
            <person name="Richards T."/>
            <person name="Worden A.Z."/>
            <person name="Zhang X."/>
            <person name="Grigoriev I.V."/>
            <person name="Allen A.E."/>
            <person name="Bidle K."/>
            <person name="Borodovsky M."/>
            <person name="Bowler C."/>
            <person name="Brownlee C."/>
            <person name="Cock J.M."/>
            <person name="Elias M."/>
            <person name="Gladyshev V.N."/>
            <person name="Groth M."/>
            <person name="Guda C."/>
            <person name="Hadaegh A."/>
            <person name="Iglesias-Rodriguez M.D."/>
            <person name="Jenkins J."/>
            <person name="Jones B.M."/>
            <person name="Lawson T."/>
            <person name="Leese F."/>
            <person name="Lindquist E."/>
            <person name="Lobanov A."/>
            <person name="Lomsadze A."/>
            <person name="Malik S.B."/>
            <person name="Marsh M.E."/>
            <person name="Mackinder L."/>
            <person name="Mock T."/>
            <person name="Mueller-Roeber B."/>
            <person name="Pagarete A."/>
            <person name="Parker M."/>
            <person name="Probert I."/>
            <person name="Quesneville H."/>
            <person name="Raines C."/>
            <person name="Rensing S.A."/>
            <person name="Riano-Pachon D.M."/>
            <person name="Richier S."/>
            <person name="Rokitta S."/>
            <person name="Shiraiwa Y."/>
            <person name="Soanes D.M."/>
            <person name="van der Giezen M."/>
            <person name="Wahlund T.M."/>
            <person name="Williams B."/>
            <person name="Wilson W."/>
            <person name="Wolfe G."/>
            <person name="Wurch L.L."/>
        </authorList>
    </citation>
    <scope>NUCLEOTIDE SEQUENCE</scope>
</reference>
<dbReference type="HOGENOM" id="CLU_3112798_0_0_1"/>
<keyword evidence="2" id="KW-1185">Reference proteome</keyword>
<organism evidence="1 2">
    <name type="scientific">Emiliania huxleyi (strain CCMP1516)</name>
    <dbReference type="NCBI Taxonomy" id="280463"/>
    <lineage>
        <taxon>Eukaryota</taxon>
        <taxon>Haptista</taxon>
        <taxon>Haptophyta</taxon>
        <taxon>Prymnesiophyceae</taxon>
        <taxon>Isochrysidales</taxon>
        <taxon>Noelaerhabdaceae</taxon>
        <taxon>Emiliania</taxon>
    </lineage>
</organism>
<dbReference type="GeneID" id="17283965"/>
<reference evidence="1" key="2">
    <citation type="submission" date="2024-10" db="UniProtKB">
        <authorList>
            <consortium name="EnsemblProtists"/>
        </authorList>
    </citation>
    <scope>IDENTIFICATION</scope>
</reference>
<dbReference type="AlphaFoldDB" id="A0A0D3KSF7"/>
<proteinExistence type="predicted"/>
<dbReference type="RefSeq" id="XP_005791121.1">
    <property type="nucleotide sequence ID" value="XM_005791064.1"/>
</dbReference>
<dbReference type="Proteomes" id="UP000013827">
    <property type="component" value="Unassembled WGS sequence"/>
</dbReference>
<sequence length="51" mass="5636">KDAYFDVADPLPFIAHLFVHIPALLARNLSTGNKWAKIDPCIGKLTEENGD</sequence>